<proteinExistence type="inferred from homology"/>
<feature type="binding site" evidence="2">
    <location>
        <position position="141"/>
    </location>
    <ligand>
        <name>Mn(2+)</name>
        <dbReference type="ChEBI" id="CHEBI:29035"/>
        <label>2</label>
    </ligand>
</feature>
<keyword evidence="2" id="KW-0464">Manganese</keyword>
<dbReference type="SUPFAM" id="SSF55031">
    <property type="entry name" value="Bacterial exopeptidase dimerisation domain"/>
    <property type="match status" value="1"/>
</dbReference>
<protein>
    <submittedName>
        <fullName evidence="4">Metal-dependent amidase/aminoacylase/carboxypeptidase</fullName>
    </submittedName>
</protein>
<feature type="region of interest" description="Disordered" evidence="3">
    <location>
        <begin position="1"/>
        <end position="21"/>
    </location>
</feature>
<evidence type="ECO:0000313" key="5">
    <source>
        <dbReference type="Proteomes" id="UP000800094"/>
    </source>
</evidence>
<keyword evidence="4" id="KW-0378">Hydrolase</keyword>
<dbReference type="SUPFAM" id="SSF53187">
    <property type="entry name" value="Zn-dependent exopeptidases"/>
    <property type="match status" value="1"/>
</dbReference>
<evidence type="ECO:0000256" key="2">
    <source>
        <dbReference type="PIRSR" id="PIRSR005962-1"/>
    </source>
</evidence>
<dbReference type="EMBL" id="ML987202">
    <property type="protein sequence ID" value="KAF2244985.1"/>
    <property type="molecule type" value="Genomic_DNA"/>
</dbReference>
<comment type="cofactor">
    <cofactor evidence="2">
        <name>Mn(2+)</name>
        <dbReference type="ChEBI" id="CHEBI:29035"/>
    </cofactor>
    <text evidence="2">The Mn(2+) ion enhances activity.</text>
</comment>
<feature type="binding site" evidence="2">
    <location>
        <position position="202"/>
    </location>
    <ligand>
        <name>Mn(2+)</name>
        <dbReference type="ChEBI" id="CHEBI:29035"/>
        <label>2</label>
    </ligand>
</feature>
<comment type="similarity">
    <text evidence="1">Belongs to the peptidase M20A family.</text>
</comment>
<dbReference type="GO" id="GO:0046872">
    <property type="term" value="F:metal ion binding"/>
    <property type="evidence" value="ECO:0007669"/>
    <property type="project" value="UniProtKB-KW"/>
</dbReference>
<name>A0A6A6I3B3_9PLEO</name>
<dbReference type="PIRSF" id="PIRSF005962">
    <property type="entry name" value="Pept_M20D_amidohydro"/>
    <property type="match status" value="1"/>
</dbReference>
<dbReference type="InterPro" id="IPR036264">
    <property type="entry name" value="Bact_exopeptidase_dim_dom"/>
</dbReference>
<keyword evidence="2" id="KW-0479">Metal-binding</keyword>
<sequence length="435" mass="46755">MNMPNDQSIQQPPSDSNLNLPTASPCASALGAIVQEFLPNLTTYSEFYRQVHRNPELSSLEAETAALVARHLLALDFKVHTQIGGHGVVGILKNGPGKTILTRAELDALPIREQTDLAYKSSKTMTDRYGNERPVMHACGHDMNMAALLAASALLHAARERWSGTLITLFQPDEEETGGARAMLNDGLYSKIPVPDVLLAQHVIPLAPPGKAAVQPGPVLVAADAINVRVTGGPCKGSLNPQICVDSIQLSTQILTHLPAYVRDTIASGEDATVACWGFHAGIPGIDYPAHADFLLDVKTRKEDVRQAALKLIEKKIRDECRAANAPKEPEFKYSVRAPLTSNDKDTTERVQAAFEAFFGAGAVPVPRNSACEDFPLLAGERDVPYTYWFFGGCQAAEGGEVPTNHSPFFAPEIETALKAGTEAMALAVLAFVGK</sequence>
<dbReference type="Gene3D" id="3.40.630.10">
    <property type="entry name" value="Zn peptidases"/>
    <property type="match status" value="1"/>
</dbReference>
<keyword evidence="4" id="KW-0121">Carboxypeptidase</keyword>
<keyword evidence="5" id="KW-1185">Reference proteome</keyword>
<dbReference type="Gene3D" id="3.30.70.360">
    <property type="match status" value="1"/>
</dbReference>
<dbReference type="OrthoDB" id="6119954at2759"/>
<dbReference type="PANTHER" id="PTHR11014:SF63">
    <property type="entry name" value="METALLOPEPTIDASE, PUTATIVE (AFU_ORTHOLOGUE AFUA_6G09600)-RELATED"/>
    <property type="match status" value="1"/>
</dbReference>
<dbReference type="InterPro" id="IPR002933">
    <property type="entry name" value="Peptidase_M20"/>
</dbReference>
<gene>
    <name evidence="4" type="ORF">BU26DRAFT_463833</name>
</gene>
<organism evidence="4 5">
    <name type="scientific">Trematosphaeria pertusa</name>
    <dbReference type="NCBI Taxonomy" id="390896"/>
    <lineage>
        <taxon>Eukaryota</taxon>
        <taxon>Fungi</taxon>
        <taxon>Dikarya</taxon>
        <taxon>Ascomycota</taxon>
        <taxon>Pezizomycotina</taxon>
        <taxon>Dothideomycetes</taxon>
        <taxon>Pleosporomycetidae</taxon>
        <taxon>Pleosporales</taxon>
        <taxon>Massarineae</taxon>
        <taxon>Trematosphaeriaceae</taxon>
        <taxon>Trematosphaeria</taxon>
    </lineage>
</organism>
<dbReference type="Proteomes" id="UP000800094">
    <property type="component" value="Unassembled WGS sequence"/>
</dbReference>
<dbReference type="Pfam" id="PF01546">
    <property type="entry name" value="Peptidase_M20"/>
    <property type="match status" value="1"/>
</dbReference>
<feature type="binding site" evidence="2">
    <location>
        <position position="406"/>
    </location>
    <ligand>
        <name>Mn(2+)</name>
        <dbReference type="ChEBI" id="CHEBI:29035"/>
        <label>2</label>
    </ligand>
</feature>
<feature type="binding site" evidence="2">
    <location>
        <position position="139"/>
    </location>
    <ligand>
        <name>Mn(2+)</name>
        <dbReference type="ChEBI" id="CHEBI:29035"/>
        <label>2</label>
    </ligand>
</feature>
<keyword evidence="4" id="KW-0645">Protease</keyword>
<dbReference type="PANTHER" id="PTHR11014">
    <property type="entry name" value="PEPTIDASE M20 FAMILY MEMBER"/>
    <property type="match status" value="1"/>
</dbReference>
<dbReference type="AlphaFoldDB" id="A0A6A6I3B3"/>
<dbReference type="RefSeq" id="XP_033679989.1">
    <property type="nucleotide sequence ID" value="XM_033825147.1"/>
</dbReference>
<dbReference type="InterPro" id="IPR017439">
    <property type="entry name" value="Amidohydrolase"/>
</dbReference>
<feature type="binding site" evidence="2">
    <location>
        <position position="175"/>
    </location>
    <ligand>
        <name>Mn(2+)</name>
        <dbReference type="ChEBI" id="CHEBI:29035"/>
        <label>2</label>
    </ligand>
</feature>
<evidence type="ECO:0000313" key="4">
    <source>
        <dbReference type="EMBL" id="KAF2244985.1"/>
    </source>
</evidence>
<accession>A0A6A6I3B3</accession>
<evidence type="ECO:0000256" key="3">
    <source>
        <dbReference type="SAM" id="MobiDB-lite"/>
    </source>
</evidence>
<dbReference type="GO" id="GO:0004180">
    <property type="term" value="F:carboxypeptidase activity"/>
    <property type="evidence" value="ECO:0007669"/>
    <property type="project" value="UniProtKB-KW"/>
</dbReference>
<reference evidence="4" key="1">
    <citation type="journal article" date="2020" name="Stud. Mycol.">
        <title>101 Dothideomycetes genomes: a test case for predicting lifestyles and emergence of pathogens.</title>
        <authorList>
            <person name="Haridas S."/>
            <person name="Albert R."/>
            <person name="Binder M."/>
            <person name="Bloem J."/>
            <person name="Labutti K."/>
            <person name="Salamov A."/>
            <person name="Andreopoulos B."/>
            <person name="Baker S."/>
            <person name="Barry K."/>
            <person name="Bills G."/>
            <person name="Bluhm B."/>
            <person name="Cannon C."/>
            <person name="Castanera R."/>
            <person name="Culley D."/>
            <person name="Daum C."/>
            <person name="Ezra D."/>
            <person name="Gonzalez J."/>
            <person name="Henrissat B."/>
            <person name="Kuo A."/>
            <person name="Liang C."/>
            <person name="Lipzen A."/>
            <person name="Lutzoni F."/>
            <person name="Magnuson J."/>
            <person name="Mondo S."/>
            <person name="Nolan M."/>
            <person name="Ohm R."/>
            <person name="Pangilinan J."/>
            <person name="Park H.-J."/>
            <person name="Ramirez L."/>
            <person name="Alfaro M."/>
            <person name="Sun H."/>
            <person name="Tritt A."/>
            <person name="Yoshinaga Y."/>
            <person name="Zwiers L.-H."/>
            <person name="Turgeon B."/>
            <person name="Goodwin S."/>
            <person name="Spatafora J."/>
            <person name="Crous P."/>
            <person name="Grigoriev I."/>
        </authorList>
    </citation>
    <scope>NUCLEOTIDE SEQUENCE</scope>
    <source>
        <strain evidence="4">CBS 122368</strain>
    </source>
</reference>
<dbReference type="GeneID" id="54578477"/>
<dbReference type="NCBIfam" id="TIGR01891">
    <property type="entry name" value="amidohydrolases"/>
    <property type="match status" value="1"/>
</dbReference>
<evidence type="ECO:0000256" key="1">
    <source>
        <dbReference type="ARBA" id="ARBA00006247"/>
    </source>
</evidence>